<dbReference type="AlphaFoldDB" id="A0A0U1LDB8"/>
<dbReference type="NCBIfam" id="NF041476">
    <property type="entry name" value="membrane_YldA"/>
    <property type="match status" value="1"/>
</dbReference>
<evidence type="ECO:0000313" key="5">
    <source>
        <dbReference type="Proteomes" id="UP000077295"/>
    </source>
</evidence>
<name>A0A0U1LDB8_9ENTR</name>
<dbReference type="Proteomes" id="UP000076205">
    <property type="component" value="Unassembled WGS sequence"/>
</dbReference>
<keyword evidence="1" id="KW-0812">Transmembrane</keyword>
<evidence type="ECO:0000313" key="3">
    <source>
        <dbReference type="EMBL" id="SAD52508.1"/>
    </source>
</evidence>
<accession>A0A331VQV3</accession>
<evidence type="ECO:0008006" key="6">
    <source>
        <dbReference type="Google" id="ProtNLM"/>
    </source>
</evidence>
<organism evidence="2 4">
    <name type="scientific">Enterobacter hormaechei</name>
    <dbReference type="NCBI Taxonomy" id="158836"/>
    <lineage>
        <taxon>Bacteria</taxon>
        <taxon>Pseudomonadati</taxon>
        <taxon>Pseudomonadota</taxon>
        <taxon>Gammaproteobacteria</taxon>
        <taxon>Enterobacterales</taxon>
        <taxon>Enterobacteriaceae</taxon>
        <taxon>Enterobacter</taxon>
        <taxon>Enterobacter cloacae complex</taxon>
    </lineage>
</organism>
<protein>
    <recommendedName>
        <fullName evidence="6">Protein MgtR</fullName>
    </recommendedName>
</protein>
<sequence>MGEILVITLVFLIILAILVVAVLYLERHW</sequence>
<gene>
    <name evidence="3" type="ORF">SAMEA2273187_00334</name>
    <name evidence="2" type="ORF">SAMEA2273352_01146</name>
</gene>
<dbReference type="InterPro" id="IPR048192">
    <property type="entry name" value="YldA-like"/>
</dbReference>
<feature type="transmembrane region" description="Helical" evidence="1">
    <location>
        <begin position="6"/>
        <end position="25"/>
    </location>
</feature>
<proteinExistence type="predicted"/>
<dbReference type="RefSeq" id="WP_015571155.1">
    <property type="nucleotide sequence ID" value="NZ_AMGJ01000004.1"/>
</dbReference>
<dbReference type="Proteomes" id="UP000077295">
    <property type="component" value="Unassembled WGS sequence"/>
</dbReference>
<reference evidence="4 5" key="1">
    <citation type="submission" date="2016-03" db="EMBL/GenBank/DDBJ databases">
        <authorList>
            <consortium name="Pathogen Informatics"/>
        </authorList>
    </citation>
    <scope>NUCLEOTIDE SEQUENCE [LARGE SCALE GENOMIC DNA]</scope>
    <source>
        <strain evidence="2">E1424</strain>
        <strain evidence="4">e1424</strain>
        <strain evidence="3">E552</strain>
        <strain evidence="5">e552</strain>
    </source>
</reference>
<evidence type="ECO:0000256" key="1">
    <source>
        <dbReference type="SAM" id="Phobius"/>
    </source>
</evidence>
<accession>A0A0U1LDB8</accession>
<keyword evidence="1" id="KW-0472">Membrane</keyword>
<keyword evidence="1" id="KW-1133">Transmembrane helix</keyword>
<comment type="caution">
    <text evidence="2">The sequence shown here is derived from an EMBL/GenBank/DDBJ whole genome shotgun (WGS) entry which is preliminary data.</text>
</comment>
<dbReference type="EMBL" id="FKEV01000001">
    <property type="protein sequence ID" value="SAD52508.1"/>
    <property type="molecule type" value="Genomic_DNA"/>
</dbReference>
<dbReference type="Pfam" id="PF23689">
    <property type="entry name" value="YldA"/>
    <property type="match status" value="1"/>
</dbReference>
<evidence type="ECO:0000313" key="4">
    <source>
        <dbReference type="Proteomes" id="UP000076205"/>
    </source>
</evidence>
<dbReference type="EMBL" id="FJYW01000002">
    <property type="protein sequence ID" value="CZW89734.1"/>
    <property type="molecule type" value="Genomic_DNA"/>
</dbReference>
<evidence type="ECO:0000313" key="2">
    <source>
        <dbReference type="EMBL" id="CZW89734.1"/>
    </source>
</evidence>